<accession>A0A5B2X9Z2</accession>
<keyword evidence="3" id="KW-1185">Reference proteome</keyword>
<evidence type="ECO:0000313" key="2">
    <source>
        <dbReference type="EMBL" id="KAA2260468.1"/>
    </source>
</evidence>
<dbReference type="InterPro" id="IPR050266">
    <property type="entry name" value="AB_hydrolase_sf"/>
</dbReference>
<name>A0A5B2X9Z2_9PSEU</name>
<reference evidence="2 3" key="1">
    <citation type="submission" date="2019-09" db="EMBL/GenBank/DDBJ databases">
        <title>Goodfellowia gen. nov., a new genus of the Pseudonocardineae related to Actinoalloteichus, containing Goodfellowia coeruleoviolacea gen. nov., comb. nov. gen. nov., comb. nov.</title>
        <authorList>
            <person name="Labeda D."/>
        </authorList>
    </citation>
    <scope>NUCLEOTIDE SEQUENCE [LARGE SCALE GENOMIC DNA]</scope>
    <source>
        <strain evidence="2 3">AN110305</strain>
    </source>
</reference>
<dbReference type="Gene3D" id="3.40.50.1820">
    <property type="entry name" value="alpha/beta hydrolase"/>
    <property type="match status" value="1"/>
</dbReference>
<dbReference type="PANTHER" id="PTHR43798:SF33">
    <property type="entry name" value="HYDROLASE, PUTATIVE (AFU_ORTHOLOGUE AFUA_2G14860)-RELATED"/>
    <property type="match status" value="1"/>
</dbReference>
<gene>
    <name evidence="2" type="ORF">F0L68_20255</name>
</gene>
<keyword evidence="2" id="KW-0378">Hydrolase</keyword>
<dbReference type="InterPro" id="IPR029058">
    <property type="entry name" value="AB_hydrolase_fold"/>
</dbReference>
<reference evidence="2 3" key="2">
    <citation type="submission" date="2019-09" db="EMBL/GenBank/DDBJ databases">
        <authorList>
            <person name="Jin C."/>
        </authorList>
    </citation>
    <scope>NUCLEOTIDE SEQUENCE [LARGE SCALE GENOMIC DNA]</scope>
    <source>
        <strain evidence="2 3">AN110305</strain>
    </source>
</reference>
<dbReference type="InterPro" id="IPR000073">
    <property type="entry name" value="AB_hydrolase_1"/>
</dbReference>
<dbReference type="GO" id="GO:0016020">
    <property type="term" value="C:membrane"/>
    <property type="evidence" value="ECO:0007669"/>
    <property type="project" value="TreeGrafter"/>
</dbReference>
<sequence>MTEGDSCHRAPVWTGTELTWQVFADPASEAGRTQRMPLGVGSATSGHTPADCTVRSTVDGQTLFHPRLGDIPLPEGATVEAMSVSPHAGLRVAVLLRRGTARRAVCVGGNHVSHVDSVVELGPWLGRDEVVVIREEWPNRLPYRWNVDGGGLRPLLAASAAVVADVQRCDDVIGLSWSSVRQPRRIELVERTELLAGPVRLRPDVPSGPVPPAARVALVEGVSCTLPCLIYAPASEPRGTVVLLHGGPNGAHLGTWSPFADSLALDGWRVVLPNLRGSGLLDPALRPPKPDRYGHDDVDDVVSVIRHLGVGPIVLGGHSYGGYLAARAAHVCPQARGVFLLGGFLAAADLADSEHASVLAFLRSAGGRFVADRRPAPVPHFIAHGSADRRIPVAAMTSHADELGDGSEVIVADGEGHGVQTDAGARQVFPALFTWLGGLD</sequence>
<dbReference type="SUPFAM" id="SSF53474">
    <property type="entry name" value="alpha/beta-Hydrolases"/>
    <property type="match status" value="1"/>
</dbReference>
<evidence type="ECO:0000259" key="1">
    <source>
        <dbReference type="Pfam" id="PF00561"/>
    </source>
</evidence>
<feature type="domain" description="AB hydrolase-1" evidence="1">
    <location>
        <begin position="240"/>
        <end position="343"/>
    </location>
</feature>
<dbReference type="AlphaFoldDB" id="A0A5B2X9Z2"/>
<dbReference type="Pfam" id="PF00561">
    <property type="entry name" value="Abhydrolase_1"/>
    <property type="match status" value="1"/>
</dbReference>
<dbReference type="GO" id="GO:0016787">
    <property type="term" value="F:hydrolase activity"/>
    <property type="evidence" value="ECO:0007669"/>
    <property type="project" value="UniProtKB-KW"/>
</dbReference>
<dbReference type="EMBL" id="VUOB01000036">
    <property type="protein sequence ID" value="KAA2260468.1"/>
    <property type="molecule type" value="Genomic_DNA"/>
</dbReference>
<proteinExistence type="predicted"/>
<protein>
    <submittedName>
        <fullName evidence="2">Alpha/beta hydrolase</fullName>
    </submittedName>
</protein>
<comment type="caution">
    <text evidence="2">The sequence shown here is derived from an EMBL/GenBank/DDBJ whole genome shotgun (WGS) entry which is preliminary data.</text>
</comment>
<organism evidence="2 3">
    <name type="scientific">Solihabitans fulvus</name>
    <dbReference type="NCBI Taxonomy" id="1892852"/>
    <lineage>
        <taxon>Bacteria</taxon>
        <taxon>Bacillati</taxon>
        <taxon>Actinomycetota</taxon>
        <taxon>Actinomycetes</taxon>
        <taxon>Pseudonocardiales</taxon>
        <taxon>Pseudonocardiaceae</taxon>
        <taxon>Solihabitans</taxon>
    </lineage>
</organism>
<dbReference type="Proteomes" id="UP000323454">
    <property type="component" value="Unassembled WGS sequence"/>
</dbReference>
<evidence type="ECO:0000313" key="3">
    <source>
        <dbReference type="Proteomes" id="UP000323454"/>
    </source>
</evidence>
<dbReference type="PANTHER" id="PTHR43798">
    <property type="entry name" value="MONOACYLGLYCEROL LIPASE"/>
    <property type="match status" value="1"/>
</dbReference>
<dbReference type="RefSeq" id="WP_149851192.1">
    <property type="nucleotide sequence ID" value="NZ_VUOB01000036.1"/>
</dbReference>
<dbReference type="OrthoDB" id="9804819at2"/>